<proteinExistence type="predicted"/>
<protein>
    <submittedName>
        <fullName evidence="2">Uncharacterized protein</fullName>
    </submittedName>
</protein>
<accession>A0ABY7FDQ4</accession>
<feature type="region of interest" description="Disordered" evidence="1">
    <location>
        <begin position="136"/>
        <end position="155"/>
    </location>
</feature>
<name>A0ABY7FDQ4_MYAAR</name>
<sequence length="155" mass="17483">METRQQSKSVLLLRFRASRITASKLKAACMTNLLKPSGTLIKRKKLMMQFKWRTSPSNAETMEDVADTVRKSSHGLTKYHHIRITSSHQGTVWEYVDNPEVAIDIAWSQSKAASNSEMPYLATYIPLWSDSSNSLSSSSSRSGHLNPCEHAQRKL</sequence>
<evidence type="ECO:0000256" key="1">
    <source>
        <dbReference type="SAM" id="MobiDB-lite"/>
    </source>
</evidence>
<organism evidence="2 3">
    <name type="scientific">Mya arenaria</name>
    <name type="common">Soft-shell clam</name>
    <dbReference type="NCBI Taxonomy" id="6604"/>
    <lineage>
        <taxon>Eukaryota</taxon>
        <taxon>Metazoa</taxon>
        <taxon>Spiralia</taxon>
        <taxon>Lophotrochozoa</taxon>
        <taxon>Mollusca</taxon>
        <taxon>Bivalvia</taxon>
        <taxon>Autobranchia</taxon>
        <taxon>Heteroconchia</taxon>
        <taxon>Euheterodonta</taxon>
        <taxon>Imparidentia</taxon>
        <taxon>Neoheterodontei</taxon>
        <taxon>Myida</taxon>
        <taxon>Myoidea</taxon>
        <taxon>Myidae</taxon>
        <taxon>Mya</taxon>
    </lineage>
</organism>
<dbReference type="EMBL" id="CP111021">
    <property type="protein sequence ID" value="WAR17396.1"/>
    <property type="molecule type" value="Genomic_DNA"/>
</dbReference>
<reference evidence="2" key="1">
    <citation type="submission" date="2022-11" db="EMBL/GenBank/DDBJ databases">
        <title>Centuries of genome instability and evolution in soft-shell clam transmissible cancer (bioRxiv).</title>
        <authorList>
            <person name="Hart S.F.M."/>
            <person name="Yonemitsu M.A."/>
            <person name="Giersch R.M."/>
            <person name="Beal B.F."/>
            <person name="Arriagada G."/>
            <person name="Davis B.W."/>
            <person name="Ostrander E.A."/>
            <person name="Goff S.P."/>
            <person name="Metzger M.J."/>
        </authorList>
    </citation>
    <scope>NUCLEOTIDE SEQUENCE</scope>
    <source>
        <strain evidence="2">MELC-2E11</strain>
        <tissue evidence="2">Siphon/mantle</tissue>
    </source>
</reference>
<gene>
    <name evidence="2" type="ORF">MAR_031990</name>
</gene>
<dbReference type="Proteomes" id="UP001164746">
    <property type="component" value="Chromosome 10"/>
</dbReference>
<keyword evidence="3" id="KW-1185">Reference proteome</keyword>
<evidence type="ECO:0000313" key="2">
    <source>
        <dbReference type="EMBL" id="WAR17396.1"/>
    </source>
</evidence>
<evidence type="ECO:0000313" key="3">
    <source>
        <dbReference type="Proteomes" id="UP001164746"/>
    </source>
</evidence>